<name>A0AAE4BMD0_9DEIO</name>
<sequence>MTHPTSLTLADLLRRTGLTDWAHLNGTLVSEDGQVSVDLTFNDDLDPARQDALRALLERAPSALAGLLAEVTRLRSLVPTAVTRQEETLLRAMRAERDARLAWEDVQARWLWGRATPAERDATLEHLTQSRLIIDRLLTPSGPASTTFDAA</sequence>
<dbReference type="AlphaFoldDB" id="A0AAE4BMD0"/>
<dbReference type="EMBL" id="JAVDQK010000004">
    <property type="protein sequence ID" value="MDR6218377.1"/>
    <property type="molecule type" value="Genomic_DNA"/>
</dbReference>
<dbReference type="RefSeq" id="WP_309854810.1">
    <property type="nucleotide sequence ID" value="NZ_JAVDQJ010000005.1"/>
</dbReference>
<dbReference type="Proteomes" id="UP001185331">
    <property type="component" value="Unassembled WGS sequence"/>
</dbReference>
<evidence type="ECO:0000313" key="1">
    <source>
        <dbReference type="EMBL" id="MDR6218377.1"/>
    </source>
</evidence>
<comment type="caution">
    <text evidence="1">The sequence shown here is derived from an EMBL/GenBank/DDBJ whole genome shotgun (WGS) entry which is preliminary data.</text>
</comment>
<evidence type="ECO:0000313" key="2">
    <source>
        <dbReference type="Proteomes" id="UP001185331"/>
    </source>
</evidence>
<accession>A0AAE4BMD0</accession>
<organism evidence="1 2">
    <name type="scientific">Deinococcus soli</name>
    <name type="common">ex Cha et al. 2016</name>
    <dbReference type="NCBI Taxonomy" id="1309411"/>
    <lineage>
        <taxon>Bacteria</taxon>
        <taxon>Thermotogati</taxon>
        <taxon>Deinococcota</taxon>
        <taxon>Deinococci</taxon>
        <taxon>Deinococcales</taxon>
        <taxon>Deinococcaceae</taxon>
        <taxon>Deinococcus</taxon>
    </lineage>
</organism>
<reference evidence="1" key="1">
    <citation type="submission" date="2023-07" db="EMBL/GenBank/DDBJ databases">
        <title>Sorghum-associated microbial communities from plants grown in Nebraska, USA.</title>
        <authorList>
            <person name="Schachtman D."/>
        </authorList>
    </citation>
    <scope>NUCLEOTIDE SEQUENCE</scope>
    <source>
        <strain evidence="1">BE330</strain>
    </source>
</reference>
<gene>
    <name evidence="1" type="ORF">J2Y00_001940</name>
</gene>
<proteinExistence type="predicted"/>
<protein>
    <submittedName>
        <fullName evidence="1">Uncharacterized protein</fullName>
    </submittedName>
</protein>